<organism evidence="1">
    <name type="scientific">Burkholderia pseudomallei</name>
    <name type="common">Pseudomonas pseudomallei</name>
    <dbReference type="NCBI Taxonomy" id="28450"/>
    <lineage>
        <taxon>Bacteria</taxon>
        <taxon>Pseudomonadati</taxon>
        <taxon>Pseudomonadota</taxon>
        <taxon>Betaproteobacteria</taxon>
        <taxon>Burkholderiales</taxon>
        <taxon>Burkholderiaceae</taxon>
        <taxon>Burkholderia</taxon>
        <taxon>pseudomallei group</taxon>
    </lineage>
</organism>
<dbReference type="GO" id="GO:0004601">
    <property type="term" value="F:peroxidase activity"/>
    <property type="evidence" value="ECO:0007669"/>
    <property type="project" value="UniProtKB-KW"/>
</dbReference>
<dbReference type="RefSeq" id="WP_004542617.1">
    <property type="nucleotide sequence ID" value="NZ_CP009210.1"/>
</dbReference>
<name>A0A8A4DRJ7_BURPE</name>
<protein>
    <submittedName>
        <fullName evidence="1">Cytochrome C peroxidase</fullName>
    </submittedName>
</protein>
<reference evidence="1" key="1">
    <citation type="submission" date="2021-03" db="EMBL/GenBank/DDBJ databases">
        <title>Complete genome of Burkholderia pseudomallei_VBP364.</title>
        <authorList>
            <person name="Balaji V."/>
            <person name="Yamuna B."/>
            <person name="Monisha P."/>
        </authorList>
    </citation>
    <scope>NUCLEOTIDE SEQUENCE</scope>
    <source>
        <strain evidence="1">VBP364</strain>
    </source>
</reference>
<sequence>MGEAFRAIGDKSHVENSPRCLLINSKDGHCCIPLSESAGSLRGHANFAALRPISRRFRIDGMQAGSWEIRIIVSVPCALFVFIDHGGNAPAM</sequence>
<dbReference type="EMBL" id="CP071754">
    <property type="protein sequence ID" value="QTB60114.1"/>
    <property type="molecule type" value="Genomic_DNA"/>
</dbReference>
<proteinExistence type="predicted"/>
<keyword evidence="1" id="KW-0560">Oxidoreductase</keyword>
<keyword evidence="1" id="KW-0575">Peroxidase</keyword>
<accession>A0A8A4DRJ7</accession>
<gene>
    <name evidence="1" type="ORF">J3D99_19180</name>
</gene>
<dbReference type="AlphaFoldDB" id="A0A8A4DRJ7"/>
<evidence type="ECO:0000313" key="1">
    <source>
        <dbReference type="EMBL" id="QTB60114.1"/>
    </source>
</evidence>